<proteinExistence type="predicted"/>
<feature type="transmembrane region" description="Helical" evidence="1">
    <location>
        <begin position="7"/>
        <end position="24"/>
    </location>
</feature>
<comment type="caution">
    <text evidence="2">The sequence shown here is derived from an EMBL/GenBank/DDBJ whole genome shotgun (WGS) entry which is preliminary data.</text>
</comment>
<keyword evidence="1" id="KW-1133">Transmembrane helix</keyword>
<feature type="transmembrane region" description="Helical" evidence="1">
    <location>
        <begin position="304"/>
        <end position="326"/>
    </location>
</feature>
<sequence length="441" mass="50588">MKVAYNQLSISIITIVVILSLFWCPTSFSFNYNFFLFISFLFSSIIYFRNKKIKNFLDFEPFFVFITFLMVYIFPLFVFDDQTAFLFSFNQYYDLTTINKGVALSTIAILCFFIGNLVEKKQPHIRNSLQRVRVSNGIVITASLVLYIVFYLLGGFDNFLKVYKGESGGSSVANYVLVLLQVLCPIMCFNEFWNKSNVAGYHYNWIAFLLVLWISLHFAIVGSRTNASIILLSSIVAYSVLIKNQSICRFLVFMIVGIMLMWILQSFRAGYDTNWNLEWYYMISDLFIPNTNTYLSIEIVNKQGITYGVSSLASILSVIPFLQGYVESVFSIGPHQTNSATLFTDYLGSSAGMGTNFIADLYLSFGILGVIIFPFLFGYILCIIKSHLKVSYYSSLLYIIIAGFSVYIVRSSLFFLLKFLLFGFLLAYFFNYLSTKKRKLC</sequence>
<feature type="transmembrane region" description="Helical" evidence="1">
    <location>
        <begin position="98"/>
        <end position="118"/>
    </location>
</feature>
<feature type="transmembrane region" description="Helical" evidence="1">
    <location>
        <begin position="60"/>
        <end position="78"/>
    </location>
</feature>
<dbReference type="Pfam" id="PF14296">
    <property type="entry name" value="O-ag_pol_Wzy"/>
    <property type="match status" value="1"/>
</dbReference>
<dbReference type="EMBL" id="AFBN01000047">
    <property type="protein sequence ID" value="EGF56067.1"/>
    <property type="molecule type" value="Genomic_DNA"/>
</dbReference>
<feature type="transmembrane region" description="Helical" evidence="1">
    <location>
        <begin position="250"/>
        <end position="267"/>
    </location>
</feature>
<feature type="transmembrane region" description="Helical" evidence="1">
    <location>
        <begin position="226"/>
        <end position="243"/>
    </location>
</feature>
<feature type="transmembrane region" description="Helical" evidence="1">
    <location>
        <begin position="415"/>
        <end position="433"/>
    </location>
</feature>
<feature type="transmembrane region" description="Helical" evidence="1">
    <location>
        <begin position="279"/>
        <end position="297"/>
    </location>
</feature>
<dbReference type="HOGENOM" id="CLU_046818_0_0_10"/>
<dbReference type="TCDB" id="9.B.67.3.3">
    <property type="family name" value="the o-antigen polymerase (oap) family"/>
</dbReference>
<feature type="transmembrane region" description="Helical" evidence="1">
    <location>
        <begin position="30"/>
        <end position="48"/>
    </location>
</feature>
<gene>
    <name evidence="2" type="ORF">HMPREF9446_02469</name>
</gene>
<dbReference type="RefSeq" id="WP_009125724.1">
    <property type="nucleotide sequence ID" value="NZ_GL882644.1"/>
</dbReference>
<protein>
    <submittedName>
        <fullName evidence="2">Conserved domain protein</fullName>
    </submittedName>
</protein>
<evidence type="ECO:0000313" key="3">
    <source>
        <dbReference type="Proteomes" id="UP000003416"/>
    </source>
</evidence>
<feature type="transmembrane region" description="Helical" evidence="1">
    <location>
        <begin position="390"/>
        <end position="409"/>
    </location>
</feature>
<dbReference type="GeneID" id="86049985"/>
<accession>F3PUJ6</accession>
<keyword evidence="3" id="KW-1185">Reference proteome</keyword>
<feature type="transmembrane region" description="Helical" evidence="1">
    <location>
        <begin position="361"/>
        <end position="383"/>
    </location>
</feature>
<dbReference type="InterPro" id="IPR029468">
    <property type="entry name" value="O-ag_pol_Wzy"/>
</dbReference>
<name>F3PUJ6_9BACE</name>
<dbReference type="NCBIfam" id="TIGR04370">
    <property type="entry name" value="glyco_rpt_poly"/>
    <property type="match status" value="1"/>
</dbReference>
<feature type="transmembrane region" description="Helical" evidence="1">
    <location>
        <begin position="172"/>
        <end position="189"/>
    </location>
</feature>
<dbReference type="AlphaFoldDB" id="F3PUJ6"/>
<evidence type="ECO:0000313" key="2">
    <source>
        <dbReference type="EMBL" id="EGF56067.1"/>
    </source>
</evidence>
<evidence type="ECO:0000256" key="1">
    <source>
        <dbReference type="SAM" id="Phobius"/>
    </source>
</evidence>
<dbReference type="STRING" id="763034.HMPREF9446_02469"/>
<dbReference type="eggNOG" id="ENOG5030W6H">
    <property type="taxonomic scope" value="Bacteria"/>
</dbReference>
<reference evidence="2 3" key="1">
    <citation type="submission" date="2011-02" db="EMBL/GenBank/DDBJ databases">
        <authorList>
            <person name="Weinstock G."/>
            <person name="Sodergren E."/>
            <person name="Clifton S."/>
            <person name="Fulton L."/>
            <person name="Fulton B."/>
            <person name="Courtney L."/>
            <person name="Fronick C."/>
            <person name="Harrison M."/>
            <person name="Strong C."/>
            <person name="Farmer C."/>
            <person name="Delahaunty K."/>
            <person name="Markovic C."/>
            <person name="Hall O."/>
            <person name="Minx P."/>
            <person name="Tomlinson C."/>
            <person name="Mitreva M."/>
            <person name="Hou S."/>
            <person name="Chen J."/>
            <person name="Wollam A."/>
            <person name="Pepin K.H."/>
            <person name="Johnson M."/>
            <person name="Bhonagiri V."/>
            <person name="Zhang X."/>
            <person name="Suruliraj S."/>
            <person name="Warren W."/>
            <person name="Chinwalla A."/>
            <person name="Mardis E.R."/>
            <person name="Wilson R.K."/>
        </authorList>
    </citation>
    <scope>NUCLEOTIDE SEQUENCE [LARGE SCALE GENOMIC DNA]</scope>
    <source>
        <strain evidence="2 3">YIT 12057</strain>
    </source>
</reference>
<dbReference type="Proteomes" id="UP000003416">
    <property type="component" value="Unassembled WGS sequence"/>
</dbReference>
<feature type="transmembrane region" description="Helical" evidence="1">
    <location>
        <begin position="138"/>
        <end position="160"/>
    </location>
</feature>
<keyword evidence="1" id="KW-0472">Membrane</keyword>
<keyword evidence="1" id="KW-0812">Transmembrane</keyword>
<organism evidence="2 3">
    <name type="scientific">Bacteroides fluxus YIT 12057</name>
    <dbReference type="NCBI Taxonomy" id="763034"/>
    <lineage>
        <taxon>Bacteria</taxon>
        <taxon>Pseudomonadati</taxon>
        <taxon>Bacteroidota</taxon>
        <taxon>Bacteroidia</taxon>
        <taxon>Bacteroidales</taxon>
        <taxon>Bacteroidaceae</taxon>
        <taxon>Bacteroides</taxon>
    </lineage>
</organism>
<feature type="transmembrane region" description="Helical" evidence="1">
    <location>
        <begin position="201"/>
        <end position="220"/>
    </location>
</feature>